<feature type="transmembrane region" description="Helical" evidence="1">
    <location>
        <begin position="12"/>
        <end position="33"/>
    </location>
</feature>
<dbReference type="EMBL" id="CADCXY010000001">
    <property type="protein sequence ID" value="CAB0149672.1"/>
    <property type="molecule type" value="Genomic_DNA"/>
</dbReference>
<keyword evidence="3" id="KW-1185">Reference proteome</keyword>
<gene>
    <name evidence="2" type="ORF">PSI9734_00247</name>
</gene>
<evidence type="ECO:0000313" key="2">
    <source>
        <dbReference type="EMBL" id="CAB0149672.1"/>
    </source>
</evidence>
<keyword evidence="1" id="KW-0472">Membrane</keyword>
<dbReference type="Proteomes" id="UP000481517">
    <property type="component" value="Unassembled WGS sequence"/>
</dbReference>
<keyword evidence="1" id="KW-0812">Transmembrane</keyword>
<proteinExistence type="predicted"/>
<dbReference type="AlphaFoldDB" id="A0A6S6WL37"/>
<evidence type="ECO:0000256" key="1">
    <source>
        <dbReference type="SAM" id="Phobius"/>
    </source>
</evidence>
<accession>A0A6S6WL37</accession>
<name>A0A6S6WL37_9GAMM</name>
<protein>
    <submittedName>
        <fullName evidence="2">Uncharacterized protein</fullName>
    </submittedName>
</protein>
<sequence>MANDQDFRDPSGALMGWLAVLVVVAVPLLPATVKWFQLLSA</sequence>
<keyword evidence="1" id="KW-1133">Transmembrane helix</keyword>
<evidence type="ECO:0000313" key="3">
    <source>
        <dbReference type="Proteomes" id="UP000481517"/>
    </source>
</evidence>
<reference evidence="2 3" key="1">
    <citation type="submission" date="2020-02" db="EMBL/GenBank/DDBJ databases">
        <authorList>
            <person name="Rodrigo-Torres L."/>
            <person name="Arahal R. D."/>
            <person name="Lucena T."/>
        </authorList>
    </citation>
    <scope>NUCLEOTIDE SEQUENCE [LARGE SCALE GENOMIC DNA]</scope>
    <source>
        <strain evidence="2 3">CECT 9734</strain>
    </source>
</reference>
<organism evidence="2 3">
    <name type="scientific">Pseudidiomarina piscicola</name>
    <dbReference type="NCBI Taxonomy" id="2614830"/>
    <lineage>
        <taxon>Bacteria</taxon>
        <taxon>Pseudomonadati</taxon>
        <taxon>Pseudomonadota</taxon>
        <taxon>Gammaproteobacteria</taxon>
        <taxon>Alteromonadales</taxon>
        <taxon>Idiomarinaceae</taxon>
        <taxon>Pseudidiomarina</taxon>
    </lineage>
</organism>
<dbReference type="RefSeq" id="WP_281351411.1">
    <property type="nucleotide sequence ID" value="NZ_CADCXY010000001.1"/>
</dbReference>